<proteinExistence type="predicted"/>
<accession>A0ABR2S2J8</accession>
<sequence length="92" mass="10053">MCTTSWLSTIVEIVTSIFSKPVHLHKIGVEVKAIQTKLENISRSLPAYQIPGDGAGPSSVSNMQQQLRRAFSHVEEEDVVSLEVSTNDVLSS</sequence>
<evidence type="ECO:0000313" key="1">
    <source>
        <dbReference type="EMBL" id="KAK9019310.1"/>
    </source>
</evidence>
<protein>
    <submittedName>
        <fullName evidence="1">Uncharacterized protein</fullName>
    </submittedName>
</protein>
<keyword evidence="2" id="KW-1185">Reference proteome</keyword>
<dbReference type="EMBL" id="JBBPBN010000017">
    <property type="protein sequence ID" value="KAK9019310.1"/>
    <property type="molecule type" value="Genomic_DNA"/>
</dbReference>
<name>A0ABR2S2J8_9ROSI</name>
<reference evidence="1 2" key="1">
    <citation type="journal article" date="2024" name="G3 (Bethesda)">
        <title>Genome assembly of Hibiscus sabdariffa L. provides insights into metabolisms of medicinal natural products.</title>
        <authorList>
            <person name="Kim T."/>
        </authorList>
    </citation>
    <scope>NUCLEOTIDE SEQUENCE [LARGE SCALE GENOMIC DNA]</scope>
    <source>
        <strain evidence="1">TK-2024</strain>
        <tissue evidence="1">Old leaves</tissue>
    </source>
</reference>
<gene>
    <name evidence="1" type="ORF">V6N11_053836</name>
</gene>
<comment type="caution">
    <text evidence="1">The sequence shown here is derived from an EMBL/GenBank/DDBJ whole genome shotgun (WGS) entry which is preliminary data.</text>
</comment>
<organism evidence="1 2">
    <name type="scientific">Hibiscus sabdariffa</name>
    <name type="common">roselle</name>
    <dbReference type="NCBI Taxonomy" id="183260"/>
    <lineage>
        <taxon>Eukaryota</taxon>
        <taxon>Viridiplantae</taxon>
        <taxon>Streptophyta</taxon>
        <taxon>Embryophyta</taxon>
        <taxon>Tracheophyta</taxon>
        <taxon>Spermatophyta</taxon>
        <taxon>Magnoliopsida</taxon>
        <taxon>eudicotyledons</taxon>
        <taxon>Gunneridae</taxon>
        <taxon>Pentapetalae</taxon>
        <taxon>rosids</taxon>
        <taxon>malvids</taxon>
        <taxon>Malvales</taxon>
        <taxon>Malvaceae</taxon>
        <taxon>Malvoideae</taxon>
        <taxon>Hibiscus</taxon>
    </lineage>
</organism>
<evidence type="ECO:0000313" key="2">
    <source>
        <dbReference type="Proteomes" id="UP001396334"/>
    </source>
</evidence>
<dbReference type="Proteomes" id="UP001396334">
    <property type="component" value="Unassembled WGS sequence"/>
</dbReference>